<organism evidence="1 2">
    <name type="scientific">Mycena pura</name>
    <dbReference type="NCBI Taxonomy" id="153505"/>
    <lineage>
        <taxon>Eukaryota</taxon>
        <taxon>Fungi</taxon>
        <taxon>Dikarya</taxon>
        <taxon>Basidiomycota</taxon>
        <taxon>Agaricomycotina</taxon>
        <taxon>Agaricomycetes</taxon>
        <taxon>Agaricomycetidae</taxon>
        <taxon>Agaricales</taxon>
        <taxon>Marasmiineae</taxon>
        <taxon>Mycenaceae</taxon>
        <taxon>Mycena</taxon>
    </lineage>
</organism>
<dbReference type="EMBL" id="JARJCW010000033">
    <property type="protein sequence ID" value="KAJ7208540.1"/>
    <property type="molecule type" value="Genomic_DNA"/>
</dbReference>
<evidence type="ECO:0000313" key="1">
    <source>
        <dbReference type="EMBL" id="KAJ7208540.1"/>
    </source>
</evidence>
<dbReference type="AlphaFoldDB" id="A0AAD6YC63"/>
<name>A0AAD6YC63_9AGAR</name>
<comment type="caution">
    <text evidence="1">The sequence shown here is derived from an EMBL/GenBank/DDBJ whole genome shotgun (WGS) entry which is preliminary data.</text>
</comment>
<gene>
    <name evidence="1" type="ORF">GGX14DRAFT_395690</name>
</gene>
<reference evidence="1" key="1">
    <citation type="submission" date="2023-03" db="EMBL/GenBank/DDBJ databases">
        <title>Massive genome expansion in bonnet fungi (Mycena s.s.) driven by repeated elements and novel gene families across ecological guilds.</title>
        <authorList>
            <consortium name="Lawrence Berkeley National Laboratory"/>
            <person name="Harder C.B."/>
            <person name="Miyauchi S."/>
            <person name="Viragh M."/>
            <person name="Kuo A."/>
            <person name="Thoen E."/>
            <person name="Andreopoulos B."/>
            <person name="Lu D."/>
            <person name="Skrede I."/>
            <person name="Drula E."/>
            <person name="Henrissat B."/>
            <person name="Morin E."/>
            <person name="Kohler A."/>
            <person name="Barry K."/>
            <person name="LaButti K."/>
            <person name="Morin E."/>
            <person name="Salamov A."/>
            <person name="Lipzen A."/>
            <person name="Mereny Z."/>
            <person name="Hegedus B."/>
            <person name="Baldrian P."/>
            <person name="Stursova M."/>
            <person name="Weitz H."/>
            <person name="Taylor A."/>
            <person name="Grigoriev I.V."/>
            <person name="Nagy L.G."/>
            <person name="Martin F."/>
            <person name="Kauserud H."/>
        </authorList>
    </citation>
    <scope>NUCLEOTIDE SEQUENCE</scope>
    <source>
        <strain evidence="1">9144</strain>
    </source>
</reference>
<sequence>MENVELKAAQARNKLNLADPKGVAMVFNIPAASWLSSDIRGGKSGRDGASVWTSVWTGGKCGGVGSGVGGSCFCHVTLGCCVPRRFTRSAQCAAQQQPVDRFFILNRDARKFNHKLTPEHLDRLELMELILQQPHGVQTVMAAENTPMLAITIPAFELFVNTWRTMCDDEELVAQNVTQFIEPGLAVADKYYNKLSDTDAYLIAMCTVFLSLLISSG</sequence>
<proteinExistence type="predicted"/>
<dbReference type="Proteomes" id="UP001219525">
    <property type="component" value="Unassembled WGS sequence"/>
</dbReference>
<evidence type="ECO:0000313" key="2">
    <source>
        <dbReference type="Proteomes" id="UP001219525"/>
    </source>
</evidence>
<protein>
    <submittedName>
        <fullName evidence="1">Uncharacterized protein</fullName>
    </submittedName>
</protein>
<keyword evidence="2" id="KW-1185">Reference proteome</keyword>
<accession>A0AAD6YC63</accession>